<gene>
    <name evidence="4" type="ORF">ACFYTH_31655</name>
</gene>
<organism evidence="4 5">
    <name type="scientific">Nocardia africana</name>
    <dbReference type="NCBI Taxonomy" id="134964"/>
    <lineage>
        <taxon>Bacteria</taxon>
        <taxon>Bacillati</taxon>
        <taxon>Actinomycetota</taxon>
        <taxon>Actinomycetes</taxon>
        <taxon>Mycobacteriales</taxon>
        <taxon>Nocardiaceae</taxon>
        <taxon>Nocardia</taxon>
    </lineage>
</organism>
<dbReference type="PROSITE" id="PS00061">
    <property type="entry name" value="ADH_SHORT"/>
    <property type="match status" value="1"/>
</dbReference>
<reference evidence="4 5" key="1">
    <citation type="submission" date="2024-10" db="EMBL/GenBank/DDBJ databases">
        <title>The Natural Products Discovery Center: Release of the First 8490 Sequenced Strains for Exploring Actinobacteria Biosynthetic Diversity.</title>
        <authorList>
            <person name="Kalkreuter E."/>
            <person name="Kautsar S.A."/>
            <person name="Yang D."/>
            <person name="Bader C.D."/>
            <person name="Teijaro C.N."/>
            <person name="Fluegel L."/>
            <person name="Davis C.M."/>
            <person name="Simpson J.R."/>
            <person name="Lauterbach L."/>
            <person name="Steele A.D."/>
            <person name="Gui C."/>
            <person name="Meng S."/>
            <person name="Li G."/>
            <person name="Viehrig K."/>
            <person name="Ye F."/>
            <person name="Su P."/>
            <person name="Kiefer A.F."/>
            <person name="Nichols A."/>
            <person name="Cepeda A.J."/>
            <person name="Yan W."/>
            <person name="Fan B."/>
            <person name="Jiang Y."/>
            <person name="Adhikari A."/>
            <person name="Zheng C.-J."/>
            <person name="Schuster L."/>
            <person name="Cowan T.M."/>
            <person name="Smanski M.J."/>
            <person name="Chevrette M.G."/>
            <person name="De Carvalho L.P.S."/>
            <person name="Shen B."/>
        </authorList>
    </citation>
    <scope>NUCLEOTIDE SEQUENCE [LARGE SCALE GENOMIC DNA]</scope>
    <source>
        <strain evidence="4 5">NPDC004550</strain>
    </source>
</reference>
<dbReference type="EMBL" id="JBIALX010000020">
    <property type="protein sequence ID" value="MFF0457939.1"/>
    <property type="molecule type" value="Genomic_DNA"/>
</dbReference>
<dbReference type="PRINTS" id="PR00080">
    <property type="entry name" value="SDRFAMILY"/>
</dbReference>
<dbReference type="CDD" id="cd05371">
    <property type="entry name" value="HSD10-like_SDR_c"/>
    <property type="match status" value="1"/>
</dbReference>
<evidence type="ECO:0000256" key="3">
    <source>
        <dbReference type="RuleBase" id="RU000363"/>
    </source>
</evidence>
<comment type="caution">
    <text evidence="4">The sequence shown here is derived from an EMBL/GenBank/DDBJ whole genome shotgun (WGS) entry which is preliminary data.</text>
</comment>
<protein>
    <submittedName>
        <fullName evidence="4">3-hydroxyacyl-CoA dehydrogenase</fullName>
    </submittedName>
</protein>
<evidence type="ECO:0000256" key="1">
    <source>
        <dbReference type="ARBA" id="ARBA00006484"/>
    </source>
</evidence>
<dbReference type="PRINTS" id="PR00081">
    <property type="entry name" value="GDHRDH"/>
</dbReference>
<dbReference type="Gene3D" id="3.40.50.720">
    <property type="entry name" value="NAD(P)-binding Rossmann-like Domain"/>
    <property type="match status" value="1"/>
</dbReference>
<keyword evidence="5" id="KW-1185">Reference proteome</keyword>
<dbReference type="InterPro" id="IPR020904">
    <property type="entry name" value="Sc_DH/Rdtase_CS"/>
</dbReference>
<dbReference type="Pfam" id="PF00106">
    <property type="entry name" value="adh_short"/>
    <property type="match status" value="1"/>
</dbReference>
<evidence type="ECO:0000313" key="4">
    <source>
        <dbReference type="EMBL" id="MFF0457939.1"/>
    </source>
</evidence>
<proteinExistence type="inferred from homology"/>
<dbReference type="PANTHER" id="PTHR43658">
    <property type="entry name" value="SHORT-CHAIN DEHYDROGENASE/REDUCTASE"/>
    <property type="match status" value="1"/>
</dbReference>
<dbReference type="InterPro" id="IPR002347">
    <property type="entry name" value="SDR_fam"/>
</dbReference>
<keyword evidence="2" id="KW-0560">Oxidoreductase</keyword>
<dbReference type="Proteomes" id="UP001601521">
    <property type="component" value="Unassembled WGS sequence"/>
</dbReference>
<dbReference type="SUPFAM" id="SSF51735">
    <property type="entry name" value="NAD(P)-binding Rossmann-fold domains"/>
    <property type="match status" value="1"/>
</dbReference>
<accession>A0ABW6NSJ6</accession>
<comment type="similarity">
    <text evidence="1 3">Belongs to the short-chain dehydrogenases/reductases (SDR) family.</text>
</comment>
<dbReference type="PANTHER" id="PTHR43658:SF8">
    <property type="entry name" value="17-BETA-HYDROXYSTEROID DEHYDROGENASE 14-RELATED"/>
    <property type="match status" value="1"/>
</dbReference>
<dbReference type="InterPro" id="IPR036291">
    <property type="entry name" value="NAD(P)-bd_dom_sf"/>
</dbReference>
<evidence type="ECO:0000313" key="5">
    <source>
        <dbReference type="Proteomes" id="UP001601521"/>
    </source>
</evidence>
<dbReference type="RefSeq" id="WP_387255321.1">
    <property type="nucleotide sequence ID" value="NZ_JBIALX010000020.1"/>
</dbReference>
<evidence type="ECO:0000256" key="2">
    <source>
        <dbReference type="ARBA" id="ARBA00023002"/>
    </source>
</evidence>
<sequence length="253" mass="25972">MKLENAVAVVTGGASGLGLATVKELHGQGAKVVIIDLPSSNGEAIAKELGDGVVFAATDVTNEEQVSAALDAAAQLGTLRIAVNCAGIGNAIKTVGKKGAFPLADFTKIINVNLIGTFNVIRLAAERIAATELEGEERGVIINTASVAAFDGQIGQAAYSASKGGIVGMTLPIARDLASVNIRVVTIAPGLFHTPLFATLPEEAIKALGAQVPHPARLGDPTEYAALARHIVENPMLNGETIRLDGAIRMAPR</sequence>
<name>A0ABW6NSJ6_9NOCA</name>